<name>R7UUV2_CAPTE</name>
<organism evidence="2">
    <name type="scientific">Capitella teleta</name>
    <name type="common">Polychaete worm</name>
    <dbReference type="NCBI Taxonomy" id="283909"/>
    <lineage>
        <taxon>Eukaryota</taxon>
        <taxon>Metazoa</taxon>
        <taxon>Spiralia</taxon>
        <taxon>Lophotrochozoa</taxon>
        <taxon>Annelida</taxon>
        <taxon>Polychaeta</taxon>
        <taxon>Sedentaria</taxon>
        <taxon>Scolecida</taxon>
        <taxon>Capitellidae</taxon>
        <taxon>Capitella</taxon>
    </lineage>
</organism>
<dbReference type="Proteomes" id="UP000014760">
    <property type="component" value="Unassembled WGS sequence"/>
</dbReference>
<reference evidence="2 4" key="2">
    <citation type="journal article" date="2013" name="Nature">
        <title>Insights into bilaterian evolution from three spiralian genomes.</title>
        <authorList>
            <person name="Simakov O."/>
            <person name="Marletaz F."/>
            <person name="Cho S.J."/>
            <person name="Edsinger-Gonzales E."/>
            <person name="Havlak P."/>
            <person name="Hellsten U."/>
            <person name="Kuo D.H."/>
            <person name="Larsson T."/>
            <person name="Lv J."/>
            <person name="Arendt D."/>
            <person name="Savage R."/>
            <person name="Osoegawa K."/>
            <person name="de Jong P."/>
            <person name="Grimwood J."/>
            <person name="Chapman J.A."/>
            <person name="Shapiro H."/>
            <person name="Aerts A."/>
            <person name="Otillar R.P."/>
            <person name="Terry A.Y."/>
            <person name="Boore J.L."/>
            <person name="Grigoriev I.V."/>
            <person name="Lindberg D.R."/>
            <person name="Seaver E.C."/>
            <person name="Weisblat D.A."/>
            <person name="Putnam N.H."/>
            <person name="Rokhsar D.S."/>
        </authorList>
    </citation>
    <scope>NUCLEOTIDE SEQUENCE</scope>
    <source>
        <strain evidence="2 4">I ESC-2004</strain>
    </source>
</reference>
<feature type="compositionally biased region" description="Acidic residues" evidence="1">
    <location>
        <begin position="103"/>
        <end position="119"/>
    </location>
</feature>
<feature type="compositionally biased region" description="Low complexity" evidence="1">
    <location>
        <begin position="120"/>
        <end position="136"/>
    </location>
</feature>
<sequence>MRGKLPSACTPQDPDAIKMKETDSIAKKKMKRYADERRGTRPQYFDMKDRVLVKNQNRRKLDSVYNQRPYEVVAVNGSMITTEAKNGKRITRNASFFKKIECQDAEDEDEDQDDDDLPDLLEPIQDSDPNPASPARRSQRPRRLPEHLKDYVMNT</sequence>
<dbReference type="AlphaFoldDB" id="R7UUV2"/>
<evidence type="ECO:0000313" key="2">
    <source>
        <dbReference type="EMBL" id="ELU09960.1"/>
    </source>
</evidence>
<accession>R7UUV2</accession>
<dbReference type="EMBL" id="AMQN01006147">
    <property type="status" value="NOT_ANNOTATED_CDS"/>
    <property type="molecule type" value="Genomic_DNA"/>
</dbReference>
<dbReference type="EMBL" id="KB297743">
    <property type="protein sequence ID" value="ELU09960.1"/>
    <property type="molecule type" value="Genomic_DNA"/>
</dbReference>
<reference evidence="4" key="1">
    <citation type="submission" date="2012-12" db="EMBL/GenBank/DDBJ databases">
        <authorList>
            <person name="Hellsten U."/>
            <person name="Grimwood J."/>
            <person name="Chapman J.A."/>
            <person name="Shapiro H."/>
            <person name="Aerts A."/>
            <person name="Otillar R.P."/>
            <person name="Terry A.Y."/>
            <person name="Boore J.L."/>
            <person name="Simakov O."/>
            <person name="Marletaz F."/>
            <person name="Cho S.-J."/>
            <person name="Edsinger-Gonzales E."/>
            <person name="Havlak P."/>
            <person name="Kuo D.-H."/>
            <person name="Larsson T."/>
            <person name="Lv J."/>
            <person name="Arendt D."/>
            <person name="Savage R."/>
            <person name="Osoegawa K."/>
            <person name="de Jong P."/>
            <person name="Lindberg D.R."/>
            <person name="Seaver E.C."/>
            <person name="Weisblat D.A."/>
            <person name="Putnam N.H."/>
            <person name="Grigoriev I.V."/>
            <person name="Rokhsar D.S."/>
        </authorList>
    </citation>
    <scope>NUCLEOTIDE SEQUENCE</scope>
    <source>
        <strain evidence="4">I ESC-2004</strain>
    </source>
</reference>
<proteinExistence type="predicted"/>
<gene>
    <name evidence="2" type="ORF">CAPTEDRAFT_194629</name>
</gene>
<dbReference type="EnsemblMetazoa" id="CapteT194629">
    <property type="protein sequence ID" value="CapteP194629"/>
    <property type="gene ID" value="CapteG194629"/>
</dbReference>
<feature type="region of interest" description="Disordered" evidence="1">
    <location>
        <begin position="101"/>
        <end position="155"/>
    </location>
</feature>
<feature type="compositionally biased region" description="Basic and acidic residues" evidence="1">
    <location>
        <begin position="143"/>
        <end position="155"/>
    </location>
</feature>
<evidence type="ECO:0000313" key="3">
    <source>
        <dbReference type="EnsemblMetazoa" id="CapteP194629"/>
    </source>
</evidence>
<reference evidence="3" key="3">
    <citation type="submission" date="2015-06" db="UniProtKB">
        <authorList>
            <consortium name="EnsemblMetazoa"/>
        </authorList>
    </citation>
    <scope>IDENTIFICATION</scope>
</reference>
<dbReference type="HOGENOM" id="CLU_1697182_0_0_1"/>
<evidence type="ECO:0000256" key="1">
    <source>
        <dbReference type="SAM" id="MobiDB-lite"/>
    </source>
</evidence>
<keyword evidence="4" id="KW-1185">Reference proteome</keyword>
<dbReference type="OrthoDB" id="10068564at2759"/>
<protein>
    <submittedName>
        <fullName evidence="2 3">Uncharacterized protein</fullName>
    </submittedName>
</protein>
<evidence type="ECO:0000313" key="4">
    <source>
        <dbReference type="Proteomes" id="UP000014760"/>
    </source>
</evidence>